<name>A0A2A9F979_9PSEU</name>
<keyword evidence="2" id="KW-1185">Reference proteome</keyword>
<protein>
    <submittedName>
        <fullName evidence="1">Uncharacterized protein</fullName>
    </submittedName>
</protein>
<dbReference type="RefSeq" id="WP_141544404.1">
    <property type="nucleotide sequence ID" value="NZ_JBIAKZ010000022.1"/>
</dbReference>
<proteinExistence type="predicted"/>
<evidence type="ECO:0000313" key="1">
    <source>
        <dbReference type="EMBL" id="PFG46969.1"/>
    </source>
</evidence>
<accession>A0A2A9F979</accession>
<dbReference type="AlphaFoldDB" id="A0A2A9F979"/>
<reference evidence="1 2" key="1">
    <citation type="submission" date="2017-10" db="EMBL/GenBank/DDBJ databases">
        <title>Sequencing the genomes of 1000 actinobacteria strains.</title>
        <authorList>
            <person name="Klenk H.-P."/>
        </authorList>
    </citation>
    <scope>NUCLEOTIDE SEQUENCE [LARGE SCALE GENOMIC DNA]</scope>
    <source>
        <strain evidence="1 2">DSM 46092</strain>
    </source>
</reference>
<dbReference type="Proteomes" id="UP000243542">
    <property type="component" value="Unassembled WGS sequence"/>
</dbReference>
<sequence length="77" mass="8383">MLLFTRLWGTISLDTFQCRETTVARCSSGRMPADCASGDNLVVAQSCGIKADNACFEVTGTPTYATMQIPESKRVMK</sequence>
<dbReference type="EMBL" id="PDJK01000002">
    <property type="protein sequence ID" value="PFG46969.1"/>
    <property type="molecule type" value="Genomic_DNA"/>
</dbReference>
<evidence type="ECO:0000313" key="2">
    <source>
        <dbReference type="Proteomes" id="UP000243542"/>
    </source>
</evidence>
<comment type="caution">
    <text evidence="1">The sequence shown here is derived from an EMBL/GenBank/DDBJ whole genome shotgun (WGS) entry which is preliminary data.</text>
</comment>
<gene>
    <name evidence="1" type="ORF">ATK36_1976</name>
</gene>
<organism evidence="1 2">
    <name type="scientific">Amycolatopsis sulphurea</name>
    <dbReference type="NCBI Taxonomy" id="76022"/>
    <lineage>
        <taxon>Bacteria</taxon>
        <taxon>Bacillati</taxon>
        <taxon>Actinomycetota</taxon>
        <taxon>Actinomycetes</taxon>
        <taxon>Pseudonocardiales</taxon>
        <taxon>Pseudonocardiaceae</taxon>
        <taxon>Amycolatopsis</taxon>
    </lineage>
</organism>